<evidence type="ECO:0000313" key="1">
    <source>
        <dbReference type="EMBL" id="CAE7856240.1"/>
    </source>
</evidence>
<dbReference type="Proteomes" id="UP000601435">
    <property type="component" value="Unassembled WGS sequence"/>
</dbReference>
<evidence type="ECO:0000313" key="2">
    <source>
        <dbReference type="Proteomes" id="UP000601435"/>
    </source>
</evidence>
<gene>
    <name evidence="1" type="ORF">SNEC2469_LOCUS26885</name>
</gene>
<organism evidence="1 2">
    <name type="scientific">Symbiodinium necroappetens</name>
    <dbReference type="NCBI Taxonomy" id="1628268"/>
    <lineage>
        <taxon>Eukaryota</taxon>
        <taxon>Sar</taxon>
        <taxon>Alveolata</taxon>
        <taxon>Dinophyceae</taxon>
        <taxon>Suessiales</taxon>
        <taxon>Symbiodiniaceae</taxon>
        <taxon>Symbiodinium</taxon>
    </lineage>
</organism>
<dbReference type="AlphaFoldDB" id="A0A813A5X5"/>
<name>A0A813A5X5_9DINO</name>
<accession>A0A813A5X5</accession>
<dbReference type="OrthoDB" id="442619at2759"/>
<dbReference type="InterPro" id="IPR046345">
    <property type="entry name" value="TraB_PrgY-like"/>
</dbReference>
<proteinExistence type="predicted"/>
<dbReference type="PANTHER" id="PTHR21530:SF7">
    <property type="entry name" value="TRAB DOMAIN-CONTAINING PROTEIN"/>
    <property type="match status" value="1"/>
</dbReference>
<keyword evidence="2" id="KW-1185">Reference proteome</keyword>
<dbReference type="EMBL" id="CAJNJA010055663">
    <property type="protein sequence ID" value="CAE7856240.1"/>
    <property type="molecule type" value="Genomic_DNA"/>
</dbReference>
<sequence>MSLKPCNVGLELCARRFRRLFPFGVGAFLALAPDDRHQLLERLPSGKEQLAAAAAAERCGVPISLCDRDSKTTERRFLTALGAETLAAGSMAAFGRACAPDVQEELETAVATCIVRERDFVLAQKLVSLPGLVVGVVGQRHVPGIIAQLQRPFREEDAKKVETLCAAVHLPLWRSLLGRPLLWHLRGTVQNHRIAS</sequence>
<protein>
    <recommendedName>
        <fullName evidence="3">TraB domain-containing protein</fullName>
    </recommendedName>
</protein>
<dbReference type="PANTHER" id="PTHR21530">
    <property type="entry name" value="PHEROMONE SHUTDOWN PROTEIN"/>
    <property type="match status" value="1"/>
</dbReference>
<comment type="caution">
    <text evidence="1">The sequence shown here is derived from an EMBL/GenBank/DDBJ whole genome shotgun (WGS) entry which is preliminary data.</text>
</comment>
<feature type="non-terminal residue" evidence="1">
    <location>
        <position position="196"/>
    </location>
</feature>
<evidence type="ECO:0008006" key="3">
    <source>
        <dbReference type="Google" id="ProtNLM"/>
    </source>
</evidence>
<reference evidence="1" key="1">
    <citation type="submission" date="2021-02" db="EMBL/GenBank/DDBJ databases">
        <authorList>
            <person name="Dougan E. K."/>
            <person name="Rhodes N."/>
            <person name="Thang M."/>
            <person name="Chan C."/>
        </authorList>
    </citation>
    <scope>NUCLEOTIDE SEQUENCE</scope>
</reference>